<evidence type="ECO:0000256" key="1">
    <source>
        <dbReference type="SAM" id="MobiDB-lite"/>
    </source>
</evidence>
<gene>
    <name evidence="2" type="ORF">CR513_02665</name>
</gene>
<sequence length="106" mass="11791">MESDFRPALSTQRFPDIFHKKAGGDSVLPIPSPEGTQNRNLLFSLTLHCDLGRNMRDDGNIEIESSHKGSYSSSKVESSSDTSYYKGDLLTVRRLMSNLVHEDGNS</sequence>
<dbReference type="EMBL" id="QJKJ01000454">
    <property type="protein sequence ID" value="RDY12511.1"/>
    <property type="molecule type" value="Genomic_DNA"/>
</dbReference>
<organism evidence="2 3">
    <name type="scientific">Mucuna pruriens</name>
    <name type="common">Velvet bean</name>
    <name type="synonym">Dolichos pruriens</name>
    <dbReference type="NCBI Taxonomy" id="157652"/>
    <lineage>
        <taxon>Eukaryota</taxon>
        <taxon>Viridiplantae</taxon>
        <taxon>Streptophyta</taxon>
        <taxon>Embryophyta</taxon>
        <taxon>Tracheophyta</taxon>
        <taxon>Spermatophyta</taxon>
        <taxon>Magnoliopsida</taxon>
        <taxon>eudicotyledons</taxon>
        <taxon>Gunneridae</taxon>
        <taxon>Pentapetalae</taxon>
        <taxon>rosids</taxon>
        <taxon>fabids</taxon>
        <taxon>Fabales</taxon>
        <taxon>Fabaceae</taxon>
        <taxon>Papilionoideae</taxon>
        <taxon>50 kb inversion clade</taxon>
        <taxon>NPAAA clade</taxon>
        <taxon>indigoferoid/millettioid clade</taxon>
        <taxon>Phaseoleae</taxon>
        <taxon>Mucuna</taxon>
    </lineage>
</organism>
<evidence type="ECO:0000313" key="2">
    <source>
        <dbReference type="EMBL" id="RDY12511.1"/>
    </source>
</evidence>
<proteinExistence type="predicted"/>
<dbReference type="Proteomes" id="UP000257109">
    <property type="component" value="Unassembled WGS sequence"/>
</dbReference>
<dbReference type="AlphaFoldDB" id="A0A371IBU8"/>
<keyword evidence="3" id="KW-1185">Reference proteome</keyword>
<accession>A0A371IBU8</accession>
<feature type="region of interest" description="Disordered" evidence="1">
    <location>
        <begin position="60"/>
        <end position="82"/>
    </location>
</feature>
<comment type="caution">
    <text evidence="2">The sequence shown here is derived from an EMBL/GenBank/DDBJ whole genome shotgun (WGS) entry which is preliminary data.</text>
</comment>
<protein>
    <submittedName>
        <fullName evidence="2">Uncharacterized protein</fullName>
    </submittedName>
</protein>
<reference evidence="2" key="1">
    <citation type="submission" date="2018-05" db="EMBL/GenBank/DDBJ databases">
        <title>Draft genome of Mucuna pruriens seed.</title>
        <authorList>
            <person name="Nnadi N.E."/>
            <person name="Vos R."/>
            <person name="Hasami M.H."/>
            <person name="Devisetty U.K."/>
            <person name="Aguiy J.C."/>
        </authorList>
    </citation>
    <scope>NUCLEOTIDE SEQUENCE [LARGE SCALE GENOMIC DNA]</scope>
    <source>
        <strain evidence="2">JCA_2017</strain>
    </source>
</reference>
<feature type="compositionally biased region" description="Low complexity" evidence="1">
    <location>
        <begin position="68"/>
        <end position="82"/>
    </location>
</feature>
<name>A0A371IBU8_MUCPR</name>
<feature type="non-terminal residue" evidence="2">
    <location>
        <position position="1"/>
    </location>
</feature>
<evidence type="ECO:0000313" key="3">
    <source>
        <dbReference type="Proteomes" id="UP000257109"/>
    </source>
</evidence>